<dbReference type="AlphaFoldDB" id="A0A402A175"/>
<reference evidence="2" key="1">
    <citation type="submission" date="2018-12" db="EMBL/GenBank/DDBJ databases">
        <title>Tengunoibacter tsumagoiensis gen. nov., sp. nov., Dictyobacter kobayashii sp. nov., D. alpinus sp. nov., and D. joshuensis sp. nov. and description of Dictyobacteraceae fam. nov. within the order Ktedonobacterales isolated from Tengu-no-mugimeshi.</title>
        <authorList>
            <person name="Wang C.M."/>
            <person name="Zheng Y."/>
            <person name="Sakai Y."/>
            <person name="Toyoda A."/>
            <person name="Minakuchi Y."/>
            <person name="Abe K."/>
            <person name="Yokota A."/>
            <person name="Yabe S."/>
        </authorList>
    </citation>
    <scope>NUCLEOTIDE SEQUENCE [LARGE SCALE GENOMIC DNA]</scope>
    <source>
        <strain evidence="2">Uno3</strain>
    </source>
</reference>
<evidence type="ECO:0000313" key="2">
    <source>
        <dbReference type="Proteomes" id="UP000287352"/>
    </source>
</evidence>
<organism evidence="1 2">
    <name type="scientific">Tengunoibacter tsumagoiensis</name>
    <dbReference type="NCBI Taxonomy" id="2014871"/>
    <lineage>
        <taxon>Bacteria</taxon>
        <taxon>Bacillati</taxon>
        <taxon>Chloroflexota</taxon>
        <taxon>Ktedonobacteria</taxon>
        <taxon>Ktedonobacterales</taxon>
        <taxon>Dictyobacteraceae</taxon>
        <taxon>Tengunoibacter</taxon>
    </lineage>
</organism>
<evidence type="ECO:0000313" key="1">
    <source>
        <dbReference type="EMBL" id="GCE12897.1"/>
    </source>
</evidence>
<name>A0A402A175_9CHLR</name>
<keyword evidence="2" id="KW-1185">Reference proteome</keyword>
<gene>
    <name evidence="1" type="ORF">KTT_27560</name>
</gene>
<protein>
    <submittedName>
        <fullName evidence="1">Uncharacterized protein</fullName>
    </submittedName>
</protein>
<dbReference type="EMBL" id="BIFR01000001">
    <property type="protein sequence ID" value="GCE12897.1"/>
    <property type="molecule type" value="Genomic_DNA"/>
</dbReference>
<comment type="caution">
    <text evidence="1">The sequence shown here is derived from an EMBL/GenBank/DDBJ whole genome shotgun (WGS) entry which is preliminary data.</text>
</comment>
<dbReference type="OrthoDB" id="163071at2"/>
<accession>A0A402A175</accession>
<proteinExistence type="predicted"/>
<dbReference type="Proteomes" id="UP000287352">
    <property type="component" value="Unassembled WGS sequence"/>
</dbReference>
<dbReference type="RefSeq" id="WP_126580479.1">
    <property type="nucleotide sequence ID" value="NZ_BIFR01000001.1"/>
</dbReference>
<sequence>MSTRENRLDISDELLKLIHEAINAGFGQIEDEDDEVLPALITTSSIIALPEQNLGEIFPVIQKLLESGSVKQGALVYNGYLTLEGKRTRAMFAEGYEQGTNKVWRFAQVYRPAVKASLLKKGQPPERLGNLKFLAGSSELRIV</sequence>